<dbReference type="GeneTree" id="ENSGT01150000290097"/>
<dbReference type="InterPro" id="IPR050111">
    <property type="entry name" value="C-type_lectin/snaclec_domain"/>
</dbReference>
<dbReference type="SUPFAM" id="SSF56436">
    <property type="entry name" value="C-type lectin-like"/>
    <property type="match status" value="1"/>
</dbReference>
<dbReference type="SMART" id="SM00034">
    <property type="entry name" value="CLECT"/>
    <property type="match status" value="1"/>
</dbReference>
<sequence>IKNKDTTACLVLSHSLTADGFRLFVMAVHGSQEFNYYYVNEMTNWSNAQAYCRSNFTDLVTIADEEELKEILNNLTKENYSDAEIWIGLKDINKTNGTWSNGETFTYRKWNTEEPNNVNVSCGTMSQGKHEWQFLLCKTSGLLLNISFQTPSRKSFWTAQI</sequence>
<organism evidence="2 3">
    <name type="scientific">Erpetoichthys calabaricus</name>
    <name type="common">Rope fish</name>
    <name type="synonym">Calamoichthys calabaricus</name>
    <dbReference type="NCBI Taxonomy" id="27687"/>
    <lineage>
        <taxon>Eukaryota</taxon>
        <taxon>Metazoa</taxon>
        <taxon>Chordata</taxon>
        <taxon>Craniata</taxon>
        <taxon>Vertebrata</taxon>
        <taxon>Euteleostomi</taxon>
        <taxon>Actinopterygii</taxon>
        <taxon>Polypteriformes</taxon>
        <taxon>Polypteridae</taxon>
        <taxon>Erpetoichthys</taxon>
    </lineage>
</organism>
<dbReference type="InterPro" id="IPR016187">
    <property type="entry name" value="CTDL_fold"/>
</dbReference>
<proteinExistence type="predicted"/>
<dbReference type="Gene3D" id="3.10.100.10">
    <property type="entry name" value="Mannose-Binding Protein A, subunit A"/>
    <property type="match status" value="1"/>
</dbReference>
<accession>A0A8C4X2V3</accession>
<dbReference type="AlphaFoldDB" id="A0A8C4X2V3"/>
<evidence type="ECO:0000313" key="2">
    <source>
        <dbReference type="Ensembl" id="ENSECRP00000000738.1"/>
    </source>
</evidence>
<reference evidence="2" key="1">
    <citation type="submission" date="2021-06" db="EMBL/GenBank/DDBJ databases">
        <authorList>
            <consortium name="Wellcome Sanger Institute Data Sharing"/>
        </authorList>
    </citation>
    <scope>NUCLEOTIDE SEQUENCE [LARGE SCALE GENOMIC DNA]</scope>
</reference>
<dbReference type="InterPro" id="IPR016186">
    <property type="entry name" value="C-type_lectin-like/link_sf"/>
</dbReference>
<dbReference type="PANTHER" id="PTHR22803">
    <property type="entry name" value="MANNOSE, PHOSPHOLIPASE, LECTIN RECEPTOR RELATED"/>
    <property type="match status" value="1"/>
</dbReference>
<dbReference type="PROSITE" id="PS50041">
    <property type="entry name" value="C_TYPE_LECTIN_2"/>
    <property type="match status" value="1"/>
</dbReference>
<protein>
    <recommendedName>
        <fullName evidence="1">C-type lectin domain-containing protein</fullName>
    </recommendedName>
</protein>
<dbReference type="Pfam" id="PF00059">
    <property type="entry name" value="Lectin_C"/>
    <property type="match status" value="1"/>
</dbReference>
<dbReference type="InterPro" id="IPR001304">
    <property type="entry name" value="C-type_lectin-like"/>
</dbReference>
<reference evidence="2" key="2">
    <citation type="submission" date="2025-08" db="UniProtKB">
        <authorList>
            <consortium name="Ensembl"/>
        </authorList>
    </citation>
    <scope>IDENTIFICATION</scope>
</reference>
<dbReference type="Proteomes" id="UP000694620">
    <property type="component" value="Chromosome 1"/>
</dbReference>
<keyword evidence="3" id="KW-1185">Reference proteome</keyword>
<dbReference type="Ensembl" id="ENSECRT00000000751.1">
    <property type="protein sequence ID" value="ENSECRP00000000738.1"/>
    <property type="gene ID" value="ENSECRG00000000472.1"/>
</dbReference>
<evidence type="ECO:0000313" key="3">
    <source>
        <dbReference type="Proteomes" id="UP000694620"/>
    </source>
</evidence>
<evidence type="ECO:0000259" key="1">
    <source>
        <dbReference type="PROSITE" id="PS50041"/>
    </source>
</evidence>
<reference evidence="2" key="3">
    <citation type="submission" date="2025-09" db="UniProtKB">
        <authorList>
            <consortium name="Ensembl"/>
        </authorList>
    </citation>
    <scope>IDENTIFICATION</scope>
</reference>
<name>A0A8C4X2V3_ERPCA</name>
<feature type="domain" description="C-type lectin" evidence="1">
    <location>
        <begin position="31"/>
        <end position="137"/>
    </location>
</feature>